<name>A0A4V1LFR7_9BACI</name>
<organism evidence="1 2">
    <name type="scientific">Anaerobacillus alkaliphilus</name>
    <dbReference type="NCBI Taxonomy" id="1548597"/>
    <lineage>
        <taxon>Bacteria</taxon>
        <taxon>Bacillati</taxon>
        <taxon>Bacillota</taxon>
        <taxon>Bacilli</taxon>
        <taxon>Bacillales</taxon>
        <taxon>Bacillaceae</taxon>
        <taxon>Anaerobacillus</taxon>
    </lineage>
</organism>
<dbReference type="NCBIfam" id="TIGR01409">
    <property type="entry name" value="TAT_signal_seq"/>
    <property type="match status" value="1"/>
</dbReference>
<dbReference type="InterPro" id="IPR011042">
    <property type="entry name" value="6-blade_b-propeller_TolB-like"/>
</dbReference>
<dbReference type="OrthoDB" id="9801383at2"/>
<dbReference type="AlphaFoldDB" id="A0A4V1LFR7"/>
<proteinExistence type="predicted"/>
<keyword evidence="2" id="KW-1185">Reference proteome</keyword>
<reference evidence="1 2" key="1">
    <citation type="journal article" date="2019" name="Int. J. Syst. Evol. Microbiol.">
        <title>Anaerobacillus alkaliphilus sp. nov., a novel alkaliphilic and moderately halophilic bacterium.</title>
        <authorList>
            <person name="Borsodi A.K."/>
            <person name="Aszalos J.M."/>
            <person name="Bihari P."/>
            <person name="Nagy I."/>
            <person name="Schumann P."/>
            <person name="Sproer C."/>
            <person name="Kovacs A.L."/>
            <person name="Boka K."/>
            <person name="Dobosy P."/>
            <person name="Ovari M."/>
            <person name="Szili-Kovacs T."/>
            <person name="Toth E."/>
        </authorList>
    </citation>
    <scope>NUCLEOTIDE SEQUENCE [LARGE SCALE GENOMIC DNA]</scope>
    <source>
        <strain evidence="1 2">B16-10</strain>
    </source>
</reference>
<dbReference type="SUPFAM" id="SSF63829">
    <property type="entry name" value="Calcium-dependent phosphotriesterase"/>
    <property type="match status" value="1"/>
</dbReference>
<protein>
    <submittedName>
        <fullName evidence="1">DUF839 domain-containing protein</fullName>
    </submittedName>
</protein>
<dbReference type="InterPro" id="IPR008557">
    <property type="entry name" value="PhoX"/>
</dbReference>
<comment type="caution">
    <text evidence="1">The sequence shown here is derived from an EMBL/GenBank/DDBJ whole genome shotgun (WGS) entry which is preliminary data.</text>
</comment>
<dbReference type="PROSITE" id="PS51318">
    <property type="entry name" value="TAT"/>
    <property type="match status" value="1"/>
</dbReference>
<gene>
    <name evidence="1" type="ORF">DS745_21035</name>
</gene>
<dbReference type="Pfam" id="PF05787">
    <property type="entry name" value="PhoX"/>
    <property type="match status" value="1"/>
</dbReference>
<dbReference type="Proteomes" id="UP000290649">
    <property type="component" value="Unassembled WGS sequence"/>
</dbReference>
<dbReference type="InterPro" id="IPR006311">
    <property type="entry name" value="TAT_signal"/>
</dbReference>
<dbReference type="EMBL" id="QOUX01000047">
    <property type="protein sequence ID" value="RXI96229.1"/>
    <property type="molecule type" value="Genomic_DNA"/>
</dbReference>
<dbReference type="PANTHER" id="PTHR35399">
    <property type="entry name" value="SLR8030 PROTEIN"/>
    <property type="match status" value="1"/>
</dbReference>
<evidence type="ECO:0000313" key="2">
    <source>
        <dbReference type="Proteomes" id="UP000290649"/>
    </source>
</evidence>
<evidence type="ECO:0000313" key="1">
    <source>
        <dbReference type="EMBL" id="RXI96229.1"/>
    </source>
</evidence>
<accession>A0A4V1LFR7</accession>
<dbReference type="PANTHER" id="PTHR35399:SF2">
    <property type="entry name" value="DUF839 DOMAIN-CONTAINING PROTEIN"/>
    <property type="match status" value="1"/>
</dbReference>
<dbReference type="InterPro" id="IPR019546">
    <property type="entry name" value="TAT_signal_bac_arc"/>
</dbReference>
<dbReference type="RefSeq" id="WP_129080208.1">
    <property type="nucleotide sequence ID" value="NZ_QOUX01000047.1"/>
</dbReference>
<dbReference type="Gene3D" id="2.120.10.30">
    <property type="entry name" value="TolB, C-terminal domain"/>
    <property type="match status" value="1"/>
</dbReference>
<sequence length="579" mass="63862">METINLNRRKFLGYLGTGTVALAAASTGLGTLAPIAEAAHTADHLFAYDDLGLTPKAKPHAFFKPIMPTLEDELILPDGFSYDILAAYGDVINPKGDTFGFNCDFTIYFPIKGSNERGLLWVNLEYINDKYMKQQYMPLFMPNSSEDTMQRYHQGGAIIEVYRDKSGKWKMDTSSKYARRITGFTPFELTGPAAGSSAIGGKTTAIGTWANCSGGMTFWNTVLSCEENFETQARKSNLPSEHYGWVIEVDPFDVDDQTFKPRKHTALGRFNHENTCMGITKSGRIAVYMGDDKQNACVYKYISNGKYEAGKGKENSKLLEDGSLYVASFAQGRWIKLDATEVSKRVHDSKFSVPAVLKMRDQTVQSLRAMFPANATQAHVMVNTHEAAIILGGTPTDRPEDLEISPFDNSIFIAHTNNAAHGNIHGHITRIFEKEDDFESMEFMFEIFAAGGRQSGFSAPDNLTFDSDANLWVVTDMSESNIGKGVYEWHGNNGLFVLPTHGQNTGEAFQFASGPVGSELTGPWFTADEKTLFLAVQHPSATWPRRKGDVDPLPSVVAINGFKGNNLDKGNNGNKGKNK</sequence>